<proteinExistence type="predicted"/>
<dbReference type="Gene3D" id="3.30.750.70">
    <property type="entry name" value="4-hydroxybutyrate coenzyme like domains"/>
    <property type="match status" value="1"/>
</dbReference>
<dbReference type="RefSeq" id="WP_269332959.1">
    <property type="nucleotide sequence ID" value="NZ_JAMZFT010000002.1"/>
</dbReference>
<protein>
    <recommendedName>
        <fullName evidence="1">Acetyl-CoA hydrolase/transferase C-terminal domain-containing protein</fullName>
    </recommendedName>
</protein>
<dbReference type="InterPro" id="IPR026888">
    <property type="entry name" value="AcetylCoA_hyd_C"/>
</dbReference>
<dbReference type="PANTHER" id="PTHR21432:SF20">
    <property type="entry name" value="ACETYL-COA HYDROLASE"/>
    <property type="match status" value="1"/>
</dbReference>
<evidence type="ECO:0000259" key="1">
    <source>
        <dbReference type="Pfam" id="PF13336"/>
    </source>
</evidence>
<name>A0A9J6PCH2_9PROT</name>
<evidence type="ECO:0000313" key="2">
    <source>
        <dbReference type="EMBL" id="MCP1337021.1"/>
    </source>
</evidence>
<dbReference type="Gene3D" id="3.40.1080.10">
    <property type="entry name" value="Glutaconate Coenzyme A-transferase"/>
    <property type="match status" value="1"/>
</dbReference>
<feature type="domain" description="Acetyl-CoA hydrolase/transferase C-terminal" evidence="1">
    <location>
        <begin position="278"/>
        <end position="431"/>
    </location>
</feature>
<dbReference type="Gene3D" id="3.40.1080.20">
    <property type="entry name" value="Acetyl-CoA hydrolase/transferase C-terminal domain"/>
    <property type="match status" value="1"/>
</dbReference>
<gene>
    <name evidence="2" type="ORF">NJQ99_11415</name>
</gene>
<dbReference type="Proteomes" id="UP001055804">
    <property type="component" value="Unassembled WGS sequence"/>
</dbReference>
<dbReference type="GO" id="GO:0006083">
    <property type="term" value="P:acetate metabolic process"/>
    <property type="evidence" value="ECO:0007669"/>
    <property type="project" value="InterPro"/>
</dbReference>
<keyword evidence="3" id="KW-1185">Reference proteome</keyword>
<evidence type="ECO:0000313" key="3">
    <source>
        <dbReference type="Proteomes" id="UP001055804"/>
    </source>
</evidence>
<organism evidence="2 3">
    <name type="scientific">Futiania mangrovi</name>
    <dbReference type="NCBI Taxonomy" id="2959716"/>
    <lineage>
        <taxon>Bacteria</taxon>
        <taxon>Pseudomonadati</taxon>
        <taxon>Pseudomonadota</taxon>
        <taxon>Alphaproteobacteria</taxon>
        <taxon>Futianiales</taxon>
        <taxon>Futianiaceae</taxon>
        <taxon>Futiania</taxon>
    </lineage>
</organism>
<sequence>MTGRTARGIPALSEEEIVGLLRDDMLICINGGTGLPNRFLQILAKNAHRFRGIRLAHPMRQEQFPVEPEIMGPEFAENIYHISDFSYDRPVIDAIRDGRASYRPLHPHHAGADFPYDIDLLVSATAPMDRHGFFGLGAFGGWIVDFLPKARRVLFETSPHQPRTHGTCYLPAGRVDFVLETDDPVKTISMSGEAPTPDEAAMARHIASLVEDGATLQVGVGKVPDAVVRQLAKGGQKDLGVHSEALFDWAVDLWEAGVITNARKTLHPGKMISAVAIGSKRLYDFVDDNPAVEFHPISYTNDPAVIARNHRQVSINATIQMDLFGQCASETVGPQHYSGVGGQWAFHYGASVAPGGIGVIMLPSTGKGGTVSRIQPVLPTGSVVSITRNDIHYVCTEQGITCLRGLTMADRALRIIGLAHPDFREDLMRAARDELRLIPRTLHPAGAAPAQA</sequence>
<reference evidence="2" key="1">
    <citation type="submission" date="2022-06" db="EMBL/GenBank/DDBJ databases">
        <title>Isolation and Genomics of Futiania mangrovii gen. nov., sp. nov., a Rare and Metabolically-versatile member in the Class Alphaproteobacteria.</title>
        <authorList>
            <person name="Liu L."/>
            <person name="Huang W.-C."/>
            <person name="Pan J."/>
            <person name="Li J."/>
            <person name="Huang Y."/>
            <person name="Du H."/>
            <person name="Liu Y."/>
            <person name="Li M."/>
        </authorList>
    </citation>
    <scope>NUCLEOTIDE SEQUENCE</scope>
    <source>
        <strain evidence="2">FT118</strain>
    </source>
</reference>
<accession>A0A9J6PCH2</accession>
<dbReference type="PANTHER" id="PTHR21432">
    <property type="entry name" value="ACETYL-COA HYDROLASE-RELATED"/>
    <property type="match status" value="1"/>
</dbReference>
<comment type="caution">
    <text evidence="2">The sequence shown here is derived from an EMBL/GenBank/DDBJ whole genome shotgun (WGS) entry which is preliminary data.</text>
</comment>
<dbReference type="Pfam" id="PF13336">
    <property type="entry name" value="AcetylCoA_hyd_C"/>
    <property type="match status" value="1"/>
</dbReference>
<dbReference type="EMBL" id="JAMZFT010000002">
    <property type="protein sequence ID" value="MCP1337021.1"/>
    <property type="molecule type" value="Genomic_DNA"/>
</dbReference>
<dbReference type="InterPro" id="IPR038460">
    <property type="entry name" value="AcetylCoA_hyd_C_sf"/>
</dbReference>
<dbReference type="GO" id="GO:0008775">
    <property type="term" value="F:acetate CoA-transferase activity"/>
    <property type="evidence" value="ECO:0007669"/>
    <property type="project" value="InterPro"/>
</dbReference>
<dbReference type="SUPFAM" id="SSF100950">
    <property type="entry name" value="NagB/RpiA/CoA transferase-like"/>
    <property type="match status" value="2"/>
</dbReference>
<dbReference type="AlphaFoldDB" id="A0A9J6PCH2"/>
<dbReference type="InterPro" id="IPR037171">
    <property type="entry name" value="NagB/RpiA_transferase-like"/>
</dbReference>
<dbReference type="InterPro" id="IPR046433">
    <property type="entry name" value="ActCoA_hydro"/>
</dbReference>